<gene>
    <name evidence="13" type="ORF">MNBD_GAMMA05-968</name>
</gene>
<dbReference type="InterPro" id="IPR006200">
    <property type="entry name" value="LexA"/>
</dbReference>
<evidence type="ECO:0000256" key="8">
    <source>
        <dbReference type="ARBA" id="ARBA00023125"/>
    </source>
</evidence>
<dbReference type="Pfam" id="PF00717">
    <property type="entry name" value="Peptidase_S24"/>
    <property type="match status" value="1"/>
</dbReference>
<dbReference type="InterPro" id="IPR036286">
    <property type="entry name" value="LexA/Signal_pep-like_sf"/>
</dbReference>
<keyword evidence="3" id="KW-0235">DNA replication</keyword>
<keyword evidence="7" id="KW-0805">Transcription regulation</keyword>
<reference evidence="13" key="1">
    <citation type="submission" date="2018-06" db="EMBL/GenBank/DDBJ databases">
        <authorList>
            <person name="Zhirakovskaya E."/>
        </authorList>
    </citation>
    <scope>NUCLEOTIDE SEQUENCE</scope>
</reference>
<dbReference type="EC" id="3.4.21.88" evidence="13"/>
<dbReference type="GO" id="GO:0006281">
    <property type="term" value="P:DNA repair"/>
    <property type="evidence" value="ECO:0007669"/>
    <property type="project" value="UniProtKB-KW"/>
</dbReference>
<keyword evidence="6" id="KW-0068">Autocatalytic cleavage</keyword>
<evidence type="ECO:0000256" key="11">
    <source>
        <dbReference type="ARBA" id="ARBA00023236"/>
    </source>
</evidence>
<dbReference type="PANTHER" id="PTHR33516">
    <property type="entry name" value="LEXA REPRESSOR"/>
    <property type="match status" value="1"/>
</dbReference>
<keyword evidence="8" id="KW-0238">DNA-binding</keyword>
<dbReference type="Gene3D" id="2.10.109.10">
    <property type="entry name" value="Umud Fragment, subunit A"/>
    <property type="match status" value="1"/>
</dbReference>
<sequence>MSNLSLLLPKHRRPVLPANFDMINDELDNELSNLVNIPLLGTITAGNPIERVEENEQVKVPANMVRKDTYALKVSGHSMIDDNIQDGDIVIIEKRQSAENGQSVVALINNEQVTLKKFYIEADGIRLQPANPDMEAILLKNEEVEVLGVVTGIIRQFD</sequence>
<dbReference type="PANTHER" id="PTHR33516:SF2">
    <property type="entry name" value="LEXA REPRESSOR-RELATED"/>
    <property type="match status" value="1"/>
</dbReference>
<keyword evidence="13" id="KW-0645">Protease</keyword>
<dbReference type="AlphaFoldDB" id="A0A3B0W705"/>
<dbReference type="GO" id="GO:0009432">
    <property type="term" value="P:SOS response"/>
    <property type="evidence" value="ECO:0007669"/>
    <property type="project" value="UniProtKB-KW"/>
</dbReference>
<dbReference type="GO" id="GO:0045892">
    <property type="term" value="P:negative regulation of DNA-templated transcription"/>
    <property type="evidence" value="ECO:0007669"/>
    <property type="project" value="InterPro"/>
</dbReference>
<evidence type="ECO:0000256" key="7">
    <source>
        <dbReference type="ARBA" id="ARBA00023015"/>
    </source>
</evidence>
<evidence type="ECO:0000259" key="12">
    <source>
        <dbReference type="Pfam" id="PF00717"/>
    </source>
</evidence>
<evidence type="ECO:0000313" key="13">
    <source>
        <dbReference type="EMBL" id="VAW51091.1"/>
    </source>
</evidence>
<evidence type="ECO:0000256" key="6">
    <source>
        <dbReference type="ARBA" id="ARBA00022813"/>
    </source>
</evidence>
<evidence type="ECO:0000256" key="10">
    <source>
        <dbReference type="ARBA" id="ARBA00023204"/>
    </source>
</evidence>
<dbReference type="CDD" id="cd06529">
    <property type="entry name" value="S24_LexA-like"/>
    <property type="match status" value="1"/>
</dbReference>
<dbReference type="InterPro" id="IPR050077">
    <property type="entry name" value="LexA_repressor"/>
</dbReference>
<keyword evidence="10" id="KW-0234">DNA repair</keyword>
<dbReference type="PRINTS" id="PR00726">
    <property type="entry name" value="LEXASERPTASE"/>
</dbReference>
<dbReference type="GO" id="GO:0004252">
    <property type="term" value="F:serine-type endopeptidase activity"/>
    <property type="evidence" value="ECO:0007669"/>
    <property type="project" value="UniProtKB-EC"/>
</dbReference>
<comment type="similarity">
    <text evidence="1">Belongs to the peptidase S24 family.</text>
</comment>
<dbReference type="GO" id="GO:0006508">
    <property type="term" value="P:proteolysis"/>
    <property type="evidence" value="ECO:0007669"/>
    <property type="project" value="UniProtKB-KW"/>
</dbReference>
<organism evidence="13">
    <name type="scientific">hydrothermal vent metagenome</name>
    <dbReference type="NCBI Taxonomy" id="652676"/>
    <lineage>
        <taxon>unclassified sequences</taxon>
        <taxon>metagenomes</taxon>
        <taxon>ecological metagenomes</taxon>
    </lineage>
</organism>
<dbReference type="GO" id="GO:0003677">
    <property type="term" value="F:DNA binding"/>
    <property type="evidence" value="ECO:0007669"/>
    <property type="project" value="UniProtKB-KW"/>
</dbReference>
<name>A0A3B0W705_9ZZZZ</name>
<keyword evidence="5 13" id="KW-0378">Hydrolase</keyword>
<dbReference type="InterPro" id="IPR015927">
    <property type="entry name" value="Peptidase_S24_S26A/B/C"/>
</dbReference>
<evidence type="ECO:0000256" key="4">
    <source>
        <dbReference type="ARBA" id="ARBA00022763"/>
    </source>
</evidence>
<feature type="domain" description="Peptidase S24/S26A/S26B/S26C" evidence="12">
    <location>
        <begin position="38"/>
        <end position="150"/>
    </location>
</feature>
<keyword evidence="9" id="KW-0804">Transcription</keyword>
<proteinExistence type="inferred from homology"/>
<evidence type="ECO:0000256" key="9">
    <source>
        <dbReference type="ARBA" id="ARBA00023163"/>
    </source>
</evidence>
<dbReference type="NCBIfam" id="TIGR00498">
    <property type="entry name" value="lexA"/>
    <property type="match status" value="1"/>
</dbReference>
<evidence type="ECO:0000256" key="3">
    <source>
        <dbReference type="ARBA" id="ARBA00022705"/>
    </source>
</evidence>
<dbReference type="SUPFAM" id="SSF51306">
    <property type="entry name" value="LexA/Signal peptidase"/>
    <property type="match status" value="1"/>
</dbReference>
<dbReference type="FunFam" id="2.10.109.10:FF:000001">
    <property type="entry name" value="LexA repressor"/>
    <property type="match status" value="1"/>
</dbReference>
<protein>
    <submittedName>
        <fullName evidence="13">SOS-response repressor and protease LexA</fullName>
        <ecNumber evidence="13">3.4.21.88</ecNumber>
    </submittedName>
</protein>
<dbReference type="GO" id="GO:0006260">
    <property type="term" value="P:DNA replication"/>
    <property type="evidence" value="ECO:0007669"/>
    <property type="project" value="UniProtKB-KW"/>
</dbReference>
<keyword evidence="11" id="KW-0742">SOS response</keyword>
<dbReference type="InterPro" id="IPR006197">
    <property type="entry name" value="Peptidase_S24_LexA"/>
</dbReference>
<evidence type="ECO:0000256" key="5">
    <source>
        <dbReference type="ARBA" id="ARBA00022801"/>
    </source>
</evidence>
<keyword evidence="4" id="KW-0227">DNA damage</keyword>
<dbReference type="InterPro" id="IPR039418">
    <property type="entry name" value="LexA-like"/>
</dbReference>
<keyword evidence="2" id="KW-0678">Repressor</keyword>
<evidence type="ECO:0000256" key="1">
    <source>
        <dbReference type="ARBA" id="ARBA00007484"/>
    </source>
</evidence>
<evidence type="ECO:0000256" key="2">
    <source>
        <dbReference type="ARBA" id="ARBA00022491"/>
    </source>
</evidence>
<dbReference type="EMBL" id="UOFE01000013">
    <property type="protein sequence ID" value="VAW51091.1"/>
    <property type="molecule type" value="Genomic_DNA"/>
</dbReference>
<accession>A0A3B0W705</accession>